<dbReference type="SUPFAM" id="SSF53098">
    <property type="entry name" value="Ribonuclease H-like"/>
    <property type="match status" value="1"/>
</dbReference>
<reference evidence="1" key="1">
    <citation type="submission" date="2013-07" db="EMBL/GenBank/DDBJ databases">
        <title>The genome of an arbuscular mycorrhizal fungus provides insights into the evolution of the oldest plant symbiosis.</title>
        <authorList>
            <consortium name="DOE Joint Genome Institute"/>
            <person name="Tisserant E."/>
            <person name="Malbreil M."/>
            <person name="Kuo A."/>
            <person name="Kohler A."/>
            <person name="Symeonidi A."/>
            <person name="Balestrini R."/>
            <person name="Charron P."/>
            <person name="Duensing N."/>
            <person name="Frei-dit-Frey N."/>
            <person name="Gianinazzi-Pearson V."/>
            <person name="Gilbert B."/>
            <person name="Handa Y."/>
            <person name="Hijri M."/>
            <person name="Kaul R."/>
            <person name="Kawaguchi M."/>
            <person name="Krajinski F."/>
            <person name="Lammers P."/>
            <person name="Lapierre D."/>
            <person name="Masclaux F.G."/>
            <person name="Murat C."/>
            <person name="Morin E."/>
            <person name="Ndikumana S."/>
            <person name="Pagni M."/>
            <person name="Petitpierre D."/>
            <person name="Requena N."/>
            <person name="Rosikiewicz P."/>
            <person name="Riley R."/>
            <person name="Saito K."/>
            <person name="San Clemente H."/>
            <person name="Shapiro H."/>
            <person name="van Tuinen D."/>
            <person name="Becard G."/>
            <person name="Bonfante P."/>
            <person name="Paszkowski U."/>
            <person name="Shachar-Hill Y."/>
            <person name="Young J.P."/>
            <person name="Sanders I.R."/>
            <person name="Henrissat B."/>
            <person name="Rensing S.A."/>
            <person name="Grigoriev I.V."/>
            <person name="Corradi N."/>
            <person name="Roux C."/>
            <person name="Martin F."/>
        </authorList>
    </citation>
    <scope>NUCLEOTIDE SEQUENCE</scope>
    <source>
        <strain evidence="1">DAOM 197198</strain>
    </source>
</reference>
<sequence>MVYEVYELPLLVHGQFLDFLNDEDLPDHTINTFMKEFVNTCQYTEYPNKKPPILRANSYRKNRVGDTIIGVATQCKSSNQALRNNIGFDNIVKELLKTFYQTCGRKHRRIFYRDVLDAKYRPTIPFLWYRRGFFPIKRENTVISHAGLLGTSRPTHNHVLYDENANM</sequence>
<protein>
    <submittedName>
        <fullName evidence="1">Uncharacterized protein</fullName>
    </submittedName>
</protein>
<dbReference type="VEuPathDB" id="FungiDB:RhiirFUN_016540"/>
<dbReference type="AlphaFoldDB" id="U9U6N9"/>
<dbReference type="EMBL" id="KI282066">
    <property type="protein sequence ID" value="ESA15362.1"/>
    <property type="molecule type" value="Genomic_DNA"/>
</dbReference>
<gene>
    <name evidence="1" type="ORF">GLOINDRAFT_2618</name>
</gene>
<dbReference type="HOGENOM" id="CLU_1595400_0_0_1"/>
<proteinExistence type="predicted"/>
<evidence type="ECO:0000313" key="1">
    <source>
        <dbReference type="EMBL" id="ESA15362.1"/>
    </source>
</evidence>
<organism evidence="1">
    <name type="scientific">Rhizophagus irregularis (strain DAOM 181602 / DAOM 197198 / MUCL 43194)</name>
    <name type="common">Arbuscular mycorrhizal fungus</name>
    <name type="synonym">Glomus intraradices</name>
    <dbReference type="NCBI Taxonomy" id="747089"/>
    <lineage>
        <taxon>Eukaryota</taxon>
        <taxon>Fungi</taxon>
        <taxon>Fungi incertae sedis</taxon>
        <taxon>Mucoromycota</taxon>
        <taxon>Glomeromycotina</taxon>
        <taxon>Glomeromycetes</taxon>
        <taxon>Glomerales</taxon>
        <taxon>Glomeraceae</taxon>
        <taxon>Rhizophagus</taxon>
    </lineage>
</organism>
<name>U9U6N9_RHIID</name>
<dbReference type="InterPro" id="IPR012337">
    <property type="entry name" value="RNaseH-like_sf"/>
</dbReference>
<accession>U9U6N9</accession>